<dbReference type="RefSeq" id="WP_307626032.1">
    <property type="nucleotide sequence ID" value="NZ_JAUSZS010000002.1"/>
</dbReference>
<protein>
    <submittedName>
        <fullName evidence="1">Uncharacterized protein</fullName>
    </submittedName>
</protein>
<name>A0ABU0RF33_9ACTN</name>
<keyword evidence="2" id="KW-1185">Reference proteome</keyword>
<evidence type="ECO:0000313" key="1">
    <source>
        <dbReference type="EMBL" id="MDQ0930590.1"/>
    </source>
</evidence>
<comment type="caution">
    <text evidence="1">The sequence shown here is derived from an EMBL/GenBank/DDBJ whole genome shotgun (WGS) entry which is preliminary data.</text>
</comment>
<dbReference type="Proteomes" id="UP001223072">
    <property type="component" value="Unassembled WGS sequence"/>
</dbReference>
<gene>
    <name evidence="1" type="ORF">QFZ49_000497</name>
</gene>
<reference evidence="1 2" key="1">
    <citation type="submission" date="2023-07" db="EMBL/GenBank/DDBJ databases">
        <title>Comparative genomics of wheat-associated soil bacteria to identify genetic determinants of phenazine resistance.</title>
        <authorList>
            <person name="Mouncey N."/>
        </authorList>
    </citation>
    <scope>NUCLEOTIDE SEQUENCE [LARGE SCALE GENOMIC DNA]</scope>
    <source>
        <strain evidence="1 2">W2I16</strain>
    </source>
</reference>
<dbReference type="EMBL" id="JAUSZS010000002">
    <property type="protein sequence ID" value="MDQ0930590.1"/>
    <property type="molecule type" value="Genomic_DNA"/>
</dbReference>
<proteinExistence type="predicted"/>
<organism evidence="1 2">
    <name type="scientific">Streptomyces turgidiscabies</name>
    <dbReference type="NCBI Taxonomy" id="85558"/>
    <lineage>
        <taxon>Bacteria</taxon>
        <taxon>Bacillati</taxon>
        <taxon>Actinomycetota</taxon>
        <taxon>Actinomycetes</taxon>
        <taxon>Kitasatosporales</taxon>
        <taxon>Streptomycetaceae</taxon>
        <taxon>Streptomyces</taxon>
    </lineage>
</organism>
<evidence type="ECO:0000313" key="2">
    <source>
        <dbReference type="Proteomes" id="UP001223072"/>
    </source>
</evidence>
<sequence>MKTGMPRSTSCGLPSLRSPLEAVELGHRGVKKADLEPFGLANPAVGAGFSDAPAEVSDDITDVPSLYLALGEAINGPGGYFGGCLDALEVLNVLAEGGMRVTLA</sequence>
<accession>A0ABU0RF33</accession>